<dbReference type="Pfam" id="PF20150">
    <property type="entry name" value="2EXR"/>
    <property type="match status" value="1"/>
</dbReference>
<dbReference type="EMBL" id="AYSA01000426">
    <property type="protein sequence ID" value="ESZ92091.1"/>
    <property type="molecule type" value="Genomic_DNA"/>
</dbReference>
<evidence type="ECO:0000313" key="3">
    <source>
        <dbReference type="Proteomes" id="UP000019487"/>
    </source>
</evidence>
<organism evidence="2 3">
    <name type="scientific">Sclerotinia borealis (strain F-4128)</name>
    <dbReference type="NCBI Taxonomy" id="1432307"/>
    <lineage>
        <taxon>Eukaryota</taxon>
        <taxon>Fungi</taxon>
        <taxon>Dikarya</taxon>
        <taxon>Ascomycota</taxon>
        <taxon>Pezizomycotina</taxon>
        <taxon>Leotiomycetes</taxon>
        <taxon>Helotiales</taxon>
        <taxon>Sclerotiniaceae</taxon>
        <taxon>Sclerotinia</taxon>
    </lineage>
</organism>
<dbReference type="HOGENOM" id="CLU_746307_0_0_1"/>
<dbReference type="InterPro" id="IPR045518">
    <property type="entry name" value="2EXR"/>
</dbReference>
<reference evidence="2 3" key="1">
    <citation type="journal article" date="2014" name="Genome Announc.">
        <title>Draft genome sequence of Sclerotinia borealis, a psychrophilic plant pathogenic fungus.</title>
        <authorList>
            <person name="Mardanov A.V."/>
            <person name="Beletsky A.V."/>
            <person name="Kadnikov V.V."/>
            <person name="Ignatov A.N."/>
            <person name="Ravin N.V."/>
        </authorList>
    </citation>
    <scope>NUCLEOTIDE SEQUENCE [LARGE SCALE GENOMIC DNA]</scope>
    <source>
        <strain evidence="3">F-4157</strain>
    </source>
</reference>
<keyword evidence="3" id="KW-1185">Reference proteome</keyword>
<protein>
    <recommendedName>
        <fullName evidence="1">2EXR domain-containing protein</fullName>
    </recommendedName>
</protein>
<gene>
    <name evidence="2" type="ORF">SBOR_7523</name>
</gene>
<comment type="caution">
    <text evidence="2">The sequence shown here is derived from an EMBL/GenBank/DDBJ whole genome shotgun (WGS) entry which is preliminary data.</text>
</comment>
<name>W9C8B0_SCLBF</name>
<evidence type="ECO:0000259" key="1">
    <source>
        <dbReference type="Pfam" id="PF20150"/>
    </source>
</evidence>
<dbReference type="OrthoDB" id="3473305at2759"/>
<dbReference type="AlphaFoldDB" id="W9C8B0"/>
<dbReference type="Proteomes" id="UP000019487">
    <property type="component" value="Unassembled WGS sequence"/>
</dbReference>
<feature type="domain" description="2EXR" evidence="1">
    <location>
        <begin position="57"/>
        <end position="168"/>
    </location>
</feature>
<sequence length="371" mass="43406">MQPKKPTPFPMQLCRVPSTPGDILHRDDYYANALGVSDKVPAFNKMSDLLDALTQTFLKFGDLPLETQMAIWKYFGRIEAETPNVIKIYKQVLIEPTEGPLEKHFKSRKYMTVRITSQEVAYKIPTIMSVCVASRAIGKQLYLNEFKTIPMGSINARLTYFNEDKDIVVLDDMYILQEWRYNRQTDSEMDRYPYPGQSQHAMEPVRRRINIRHLVVDGLLQSPYMWRMLGRFYDCETIIVASNRSIVSQPFSDADLFEPDRVFLHRLRDVLRGFWVNEREGPFVRTDYRFKPVRPSVVEPSWDPADTTISNPILLFWLPRNIMNDLTTQYPAIRQQPKTFNDSSEYPLMINSNFSHLHAAQFDHPWNTYVG</sequence>
<evidence type="ECO:0000313" key="2">
    <source>
        <dbReference type="EMBL" id="ESZ92091.1"/>
    </source>
</evidence>
<accession>W9C8B0</accession>
<proteinExistence type="predicted"/>